<evidence type="ECO:0000256" key="7">
    <source>
        <dbReference type="ARBA" id="ARBA00025795"/>
    </source>
</evidence>
<comment type="caution">
    <text evidence="10">The sequence shown here is derived from an EMBL/GenBank/DDBJ whole genome shotgun (WGS) entry which is preliminary data.</text>
</comment>
<dbReference type="InterPro" id="IPR000028">
    <property type="entry name" value="Chloroperoxidase"/>
</dbReference>
<accession>A0A6A3KXQ1</accession>
<organism evidence="10 11">
    <name type="scientific">Phytophthora rubi</name>
    <dbReference type="NCBI Taxonomy" id="129364"/>
    <lineage>
        <taxon>Eukaryota</taxon>
        <taxon>Sar</taxon>
        <taxon>Stramenopiles</taxon>
        <taxon>Oomycota</taxon>
        <taxon>Peronosporomycetes</taxon>
        <taxon>Peronosporales</taxon>
        <taxon>Peronosporaceae</taxon>
        <taxon>Phytophthora</taxon>
    </lineage>
</organism>
<dbReference type="InterPro" id="IPR036851">
    <property type="entry name" value="Chloroperoxidase-like_sf"/>
</dbReference>
<evidence type="ECO:0000259" key="9">
    <source>
        <dbReference type="PROSITE" id="PS51405"/>
    </source>
</evidence>
<dbReference type="PROSITE" id="PS51405">
    <property type="entry name" value="HEME_HALOPEROXIDASE"/>
    <property type="match status" value="1"/>
</dbReference>
<dbReference type="GO" id="GO:0004601">
    <property type="term" value="F:peroxidase activity"/>
    <property type="evidence" value="ECO:0007669"/>
    <property type="project" value="UniProtKB-KW"/>
</dbReference>
<keyword evidence="4" id="KW-0479">Metal-binding</keyword>
<dbReference type="PANTHER" id="PTHR33577:SF9">
    <property type="entry name" value="PEROXIDASE STCC"/>
    <property type="match status" value="1"/>
</dbReference>
<dbReference type="Gene3D" id="1.10.489.10">
    <property type="entry name" value="Chloroperoxidase-like"/>
    <property type="match status" value="1"/>
</dbReference>
<dbReference type="GO" id="GO:0046872">
    <property type="term" value="F:metal ion binding"/>
    <property type="evidence" value="ECO:0007669"/>
    <property type="project" value="UniProtKB-KW"/>
</dbReference>
<comment type="cofactor">
    <cofactor evidence="1">
        <name>heme b</name>
        <dbReference type="ChEBI" id="CHEBI:60344"/>
    </cofactor>
</comment>
<proteinExistence type="inferred from homology"/>
<dbReference type="EMBL" id="QXFV01001269">
    <property type="protein sequence ID" value="KAE9010225.1"/>
    <property type="molecule type" value="Genomic_DNA"/>
</dbReference>
<keyword evidence="8" id="KW-0732">Signal</keyword>
<dbReference type="Pfam" id="PF01328">
    <property type="entry name" value="Peroxidase_2"/>
    <property type="match status" value="1"/>
</dbReference>
<evidence type="ECO:0000313" key="11">
    <source>
        <dbReference type="Proteomes" id="UP000429607"/>
    </source>
</evidence>
<name>A0A6A3KXQ1_9STRA</name>
<comment type="similarity">
    <text evidence="7">Belongs to the chloroperoxidase family.</text>
</comment>
<keyword evidence="2" id="KW-0575">Peroxidase</keyword>
<feature type="domain" description="Heme haloperoxidase family profile" evidence="9">
    <location>
        <begin position="39"/>
        <end position="253"/>
    </location>
</feature>
<evidence type="ECO:0000256" key="4">
    <source>
        <dbReference type="ARBA" id="ARBA00022723"/>
    </source>
</evidence>
<feature type="chain" id="PRO_5025392462" description="Heme haloperoxidase family profile domain-containing protein" evidence="8">
    <location>
        <begin position="21"/>
        <end position="256"/>
    </location>
</feature>
<gene>
    <name evidence="10" type="ORF">PR001_g16235</name>
</gene>
<dbReference type="AlphaFoldDB" id="A0A6A3KXQ1"/>
<feature type="signal peptide" evidence="8">
    <location>
        <begin position="1"/>
        <end position="20"/>
    </location>
</feature>
<evidence type="ECO:0000256" key="1">
    <source>
        <dbReference type="ARBA" id="ARBA00001970"/>
    </source>
</evidence>
<evidence type="ECO:0000256" key="8">
    <source>
        <dbReference type="SAM" id="SignalP"/>
    </source>
</evidence>
<evidence type="ECO:0000256" key="6">
    <source>
        <dbReference type="ARBA" id="ARBA00023004"/>
    </source>
</evidence>
<keyword evidence="3" id="KW-0349">Heme</keyword>
<dbReference type="SUPFAM" id="SSF47571">
    <property type="entry name" value="Cloroperoxidase"/>
    <property type="match status" value="1"/>
</dbReference>
<dbReference type="Proteomes" id="UP000429607">
    <property type="component" value="Unassembled WGS sequence"/>
</dbReference>
<evidence type="ECO:0000313" key="10">
    <source>
        <dbReference type="EMBL" id="KAE9010225.1"/>
    </source>
</evidence>
<evidence type="ECO:0000256" key="3">
    <source>
        <dbReference type="ARBA" id="ARBA00022617"/>
    </source>
</evidence>
<dbReference type="PANTHER" id="PTHR33577">
    <property type="entry name" value="STERIGMATOCYSTIN BIOSYNTHESIS PEROXIDASE STCC-RELATED"/>
    <property type="match status" value="1"/>
</dbReference>
<keyword evidence="5" id="KW-0560">Oxidoreductase</keyword>
<evidence type="ECO:0000256" key="2">
    <source>
        <dbReference type="ARBA" id="ARBA00022559"/>
    </source>
</evidence>
<keyword evidence="6" id="KW-0408">Iron</keyword>
<protein>
    <recommendedName>
        <fullName evidence="9">Heme haloperoxidase family profile domain-containing protein</fullName>
    </recommendedName>
</protein>
<sequence length="256" mass="27206">MLRATLAAAMAIGAISGAQAGGNFQEGHGYRRTTEQLLVGEYFKPSALEASGVPNTTAAFHRSPCPALNALANHGYLPRNGKDIPKSVLKTAIMNVFSMANDTATTQVGQVPQVFSLDFLSKHNAPEHDASLVHTDAYFGHDPMEVNNTLADDVFARADSNGMITTTAVAKVRKDRATLCETSNPECTFGDAEKKKAFTQASLLLLAFGEGDAISVKHARSFLVEEKIPSDFVKAKEPVSLAVLGKKSAELVAQAA</sequence>
<reference evidence="10 11" key="1">
    <citation type="submission" date="2018-09" db="EMBL/GenBank/DDBJ databases">
        <title>Genomic investigation of the strawberry pathogen Phytophthora fragariae indicates pathogenicity is determined by transcriptional variation in three key races.</title>
        <authorList>
            <person name="Adams T.M."/>
            <person name="Armitage A.D."/>
            <person name="Sobczyk M.K."/>
            <person name="Bates H.J."/>
            <person name="Dunwell J.M."/>
            <person name="Nellist C.F."/>
            <person name="Harrison R.J."/>
        </authorList>
    </citation>
    <scope>NUCLEOTIDE SEQUENCE [LARGE SCALE GENOMIC DNA]</scope>
    <source>
        <strain evidence="10 11">SCRP249</strain>
    </source>
</reference>
<evidence type="ECO:0000256" key="5">
    <source>
        <dbReference type="ARBA" id="ARBA00023002"/>
    </source>
</evidence>